<dbReference type="NCBIfam" id="TIGR01460">
    <property type="entry name" value="HAD-SF-IIA"/>
    <property type="match status" value="1"/>
</dbReference>
<dbReference type="InterPro" id="IPR006353">
    <property type="entry name" value="HAD-SF_hydro_IIA_CECR5"/>
</dbReference>
<dbReference type="Pfam" id="PF13242">
    <property type="entry name" value="Hydrolase_like"/>
    <property type="match status" value="1"/>
</dbReference>
<dbReference type="Pfam" id="PF13344">
    <property type="entry name" value="Hydrolase_6"/>
    <property type="match status" value="1"/>
</dbReference>
<accession>A0AA38VTM4</accession>
<dbReference type="InterPro" id="IPR036412">
    <property type="entry name" value="HAD-like_sf"/>
</dbReference>
<gene>
    <name evidence="1" type="ORF">NKR23_g5513</name>
</gene>
<keyword evidence="2" id="KW-1185">Reference proteome</keyword>
<dbReference type="EMBL" id="JANBVO010000015">
    <property type="protein sequence ID" value="KAJ9144914.1"/>
    <property type="molecule type" value="Genomic_DNA"/>
</dbReference>
<dbReference type="AlphaFoldDB" id="A0AA38VTM4"/>
<name>A0AA38VTM4_9PEZI</name>
<protein>
    <submittedName>
        <fullName evidence="1">HAD-like domain-containing protein</fullName>
    </submittedName>
</protein>
<sequence length="397" mass="42850">MNADNSVSPLQVETSAVLARDPRTVAFAFDVDGVLLRSKQPLPGAAETIATLQRRGIPFIFLTNGGGLTEADHAARLGSRLSLEIDEAQFVQSHSPFRDLVPLYHDKLVVALGGHGQQIRQLAHAYGFRHVLTSADIAACEADMHPFPEMTEAHHSEHGRPGAVRLAKKETDGRVKAILVFSSPRDWCLDLQVISDLLLSRGGEIGTRSPLNGRADLPNAGYLQDGQPELYFCNPDVEWATAYAAPRLAQGSFRMALEGVWAGVTRGQSILKYTICGKPTGTTYRWGEKALRAYHDKTSTGPQTGEGDSSTIQPAPRISTVYMIGDNPASDIRGASSFVSEEGLDWKSVLVETGVYQPGTVPDPAPTLMAKDVKEAVMLALQREGVQLGPAVLCRGQ</sequence>
<proteinExistence type="predicted"/>
<evidence type="ECO:0000313" key="2">
    <source>
        <dbReference type="Proteomes" id="UP001174694"/>
    </source>
</evidence>
<dbReference type="PANTHER" id="PTHR14269">
    <property type="entry name" value="CDP-DIACYLGLYCEROL--GLYCEROL-3-PHOSPHATE 3-PHOSPHATIDYLTRANSFERASE-RELATED"/>
    <property type="match status" value="1"/>
</dbReference>
<dbReference type="SUPFAM" id="SSF56784">
    <property type="entry name" value="HAD-like"/>
    <property type="match status" value="1"/>
</dbReference>
<dbReference type="InterPro" id="IPR050324">
    <property type="entry name" value="CDP-alcohol_PTase-I"/>
</dbReference>
<evidence type="ECO:0000313" key="1">
    <source>
        <dbReference type="EMBL" id="KAJ9144914.1"/>
    </source>
</evidence>
<dbReference type="InterPro" id="IPR023214">
    <property type="entry name" value="HAD_sf"/>
</dbReference>
<reference evidence="1" key="1">
    <citation type="submission" date="2022-07" db="EMBL/GenBank/DDBJ databases">
        <title>Fungi with potential for degradation of polypropylene.</title>
        <authorList>
            <person name="Gostincar C."/>
        </authorList>
    </citation>
    <scope>NUCLEOTIDE SEQUENCE</scope>
    <source>
        <strain evidence="1">EXF-13308</strain>
    </source>
</reference>
<dbReference type="PANTHER" id="PTHR14269:SF57">
    <property type="entry name" value="SUPERFAMILY HYDROLASE, PUTATIVE (AFU_ORTHOLOGUE AFUA_2G02580)-RELATED"/>
    <property type="match status" value="1"/>
</dbReference>
<dbReference type="GO" id="GO:0005739">
    <property type="term" value="C:mitochondrion"/>
    <property type="evidence" value="ECO:0007669"/>
    <property type="project" value="TreeGrafter"/>
</dbReference>
<comment type="caution">
    <text evidence="1">The sequence shown here is derived from an EMBL/GenBank/DDBJ whole genome shotgun (WGS) entry which is preliminary data.</text>
</comment>
<dbReference type="Gene3D" id="3.40.50.1000">
    <property type="entry name" value="HAD superfamily/HAD-like"/>
    <property type="match status" value="2"/>
</dbReference>
<dbReference type="NCBIfam" id="TIGR01456">
    <property type="entry name" value="CECR5"/>
    <property type="match status" value="1"/>
</dbReference>
<organism evidence="1 2">
    <name type="scientific">Pleurostoma richardsiae</name>
    <dbReference type="NCBI Taxonomy" id="41990"/>
    <lineage>
        <taxon>Eukaryota</taxon>
        <taxon>Fungi</taxon>
        <taxon>Dikarya</taxon>
        <taxon>Ascomycota</taxon>
        <taxon>Pezizomycotina</taxon>
        <taxon>Sordariomycetes</taxon>
        <taxon>Sordariomycetidae</taxon>
        <taxon>Calosphaeriales</taxon>
        <taxon>Pleurostomataceae</taxon>
        <taxon>Pleurostoma</taxon>
    </lineage>
</organism>
<dbReference type="InterPro" id="IPR006357">
    <property type="entry name" value="HAD-SF_hydro_IIA"/>
</dbReference>
<dbReference type="GO" id="GO:0046474">
    <property type="term" value="P:glycerophospholipid biosynthetic process"/>
    <property type="evidence" value="ECO:0007669"/>
    <property type="project" value="TreeGrafter"/>
</dbReference>
<dbReference type="Proteomes" id="UP001174694">
    <property type="component" value="Unassembled WGS sequence"/>
</dbReference>